<dbReference type="Proteomes" id="UP000596049">
    <property type="component" value="Chromosome"/>
</dbReference>
<keyword evidence="3" id="KW-1185">Reference proteome</keyword>
<organism evidence="2 3">
    <name type="scientific">Lysinibacillus agricola</name>
    <dbReference type="NCBI Taxonomy" id="2590012"/>
    <lineage>
        <taxon>Bacteria</taxon>
        <taxon>Bacillati</taxon>
        <taxon>Bacillota</taxon>
        <taxon>Bacilli</taxon>
        <taxon>Bacillales</taxon>
        <taxon>Bacillaceae</taxon>
        <taxon>Lysinibacillus</taxon>
    </lineage>
</organism>
<feature type="transmembrane region" description="Helical" evidence="1">
    <location>
        <begin position="50"/>
        <end position="74"/>
    </location>
</feature>
<feature type="transmembrane region" description="Helical" evidence="1">
    <location>
        <begin position="12"/>
        <end position="30"/>
    </location>
</feature>
<protein>
    <recommendedName>
        <fullName evidence="4">ABC transporter permease</fullName>
    </recommendedName>
</protein>
<feature type="transmembrane region" description="Helical" evidence="1">
    <location>
        <begin position="191"/>
        <end position="209"/>
    </location>
</feature>
<evidence type="ECO:0008006" key="4">
    <source>
        <dbReference type="Google" id="ProtNLM"/>
    </source>
</evidence>
<reference evidence="2 3" key="1">
    <citation type="submission" date="2020-01" db="EMBL/GenBank/DDBJ databases">
        <authorList>
            <person name="Liu G."/>
            <person name="Liu B."/>
        </authorList>
    </citation>
    <scope>NUCLEOTIDE SEQUENCE [LARGE SCALE GENOMIC DNA]</scope>
    <source>
        <strain evidence="2 3">FJAT-51161</strain>
    </source>
</reference>
<gene>
    <name evidence="2" type="ORF">FJQ98_25175</name>
</gene>
<keyword evidence="1" id="KW-0472">Membrane</keyword>
<feature type="transmembrane region" description="Helical" evidence="1">
    <location>
        <begin position="164"/>
        <end position="184"/>
    </location>
</feature>
<proteinExistence type="predicted"/>
<evidence type="ECO:0000256" key="1">
    <source>
        <dbReference type="SAM" id="Phobius"/>
    </source>
</evidence>
<name>A0ABX7AQW1_9BACI</name>
<keyword evidence="1" id="KW-0812">Transmembrane</keyword>
<sequence>MIKLKEIGQEFLSWKWTLWILFLFPYGWNIKSKLAKIQEIQGVSINLWDFIIDFIFNPFLFIYFLFPLFLFLFSKVILQNWEYMILHRVRSYTGWILYTVSKIIPSIVVFLLIWIFIGYLITLPLPFQLSWSQYATNDFGLINYLVFGLQQHFSKPYFSVLVQMLQYFSFLITVHVVIATFYLFRPKNSTLTIAISCIYFGTLISFKRVDWTWLQIQNYVLTYYNVGNFNSFYIPLLILPTIFIICILVVKLFKK</sequence>
<accession>A0ABX7AQW1</accession>
<feature type="transmembrane region" description="Helical" evidence="1">
    <location>
        <begin position="95"/>
        <end position="121"/>
    </location>
</feature>
<keyword evidence="1" id="KW-1133">Transmembrane helix</keyword>
<dbReference type="RefSeq" id="WP_053595487.1">
    <property type="nucleotide sequence ID" value="NZ_CP067341.1"/>
</dbReference>
<evidence type="ECO:0000313" key="3">
    <source>
        <dbReference type="Proteomes" id="UP000596049"/>
    </source>
</evidence>
<feature type="transmembrane region" description="Helical" evidence="1">
    <location>
        <begin position="232"/>
        <end position="253"/>
    </location>
</feature>
<dbReference type="EMBL" id="CP067341">
    <property type="protein sequence ID" value="QQP12342.1"/>
    <property type="molecule type" value="Genomic_DNA"/>
</dbReference>
<evidence type="ECO:0000313" key="2">
    <source>
        <dbReference type="EMBL" id="QQP12342.1"/>
    </source>
</evidence>